<evidence type="ECO:0000313" key="2">
    <source>
        <dbReference type="EMBL" id="EGW00299.1"/>
    </source>
</evidence>
<dbReference type="PaxDb" id="10029-XP_007620459.1"/>
<dbReference type="PANTHER" id="PTHR28574:SF1">
    <property type="entry name" value="RIKEN CDNA 6820408C15 GENE"/>
    <property type="match status" value="1"/>
</dbReference>
<feature type="coiled-coil region" evidence="1">
    <location>
        <begin position="30"/>
        <end position="118"/>
    </location>
</feature>
<reference evidence="3" key="1">
    <citation type="journal article" date="2011" name="Nat. Biotechnol.">
        <title>The genomic sequence of the Chinese hamster ovary (CHO)-K1 cell line.</title>
        <authorList>
            <person name="Xu X."/>
            <person name="Nagarajan H."/>
            <person name="Lewis N.E."/>
            <person name="Pan S."/>
            <person name="Cai Z."/>
            <person name="Liu X."/>
            <person name="Chen W."/>
            <person name="Xie M."/>
            <person name="Wang W."/>
            <person name="Hammond S."/>
            <person name="Andersen M.R."/>
            <person name="Neff N."/>
            <person name="Passarelli B."/>
            <person name="Koh W."/>
            <person name="Fan H.C."/>
            <person name="Wang J."/>
            <person name="Gui Y."/>
            <person name="Lee K.H."/>
            <person name="Betenbaugh M.J."/>
            <person name="Quake S.R."/>
            <person name="Famili I."/>
            <person name="Palsson B.O."/>
            <person name="Wang J."/>
        </authorList>
    </citation>
    <scope>NUCLEOTIDE SEQUENCE [LARGE SCALE GENOMIC DNA]</scope>
    <source>
        <strain evidence="3">CHO K1 cell line</strain>
    </source>
</reference>
<name>G3HEB2_CRIGR</name>
<dbReference type="Pfam" id="PF15397">
    <property type="entry name" value="DUF4618"/>
    <property type="match status" value="1"/>
</dbReference>
<dbReference type="FunCoup" id="G3HEB2">
    <property type="interactions" value="3"/>
</dbReference>
<evidence type="ECO:0000256" key="1">
    <source>
        <dbReference type="SAM" id="Coils"/>
    </source>
</evidence>
<dbReference type="AlphaFoldDB" id="G3HEB2"/>
<gene>
    <name evidence="2" type="ORF">I79_008892</name>
</gene>
<keyword evidence="1" id="KW-0175">Coiled coil</keyword>
<protein>
    <submittedName>
        <fullName evidence="2">Uncharacterized protein C20orf96</fullName>
    </submittedName>
</protein>
<dbReference type="eggNOG" id="ENOG502S397">
    <property type="taxonomic scope" value="Eukaryota"/>
</dbReference>
<dbReference type="PANTHER" id="PTHR28574">
    <property type="entry name" value="RIKEN CDNA 6820408C15"/>
    <property type="match status" value="1"/>
</dbReference>
<evidence type="ECO:0000313" key="3">
    <source>
        <dbReference type="Proteomes" id="UP000001075"/>
    </source>
</evidence>
<dbReference type="Proteomes" id="UP000001075">
    <property type="component" value="Unassembled WGS sequence"/>
</dbReference>
<sequence length="224" mass="26677">MAMSVREMLQQQGILGNIIDVLEYSNKRRVQQLRSELQEWKEKEESKANSLQQELKQLNAEILKAQEEVSFLSTYMDHEYPVRSVQIANQIRQVQQAKDRQQDELDNLREMREMVLGRLYKIIQEKKEKILKSLMLKTQKPYEKILMMQLKSSHCMKSCTVWFRELIQQMKEEIPILTAEVQKMYAEICDPREVVFKDILLRRPKCTPDMDVELNIALQDPLLF</sequence>
<accession>G3HEB2</accession>
<dbReference type="EMBL" id="JH000311">
    <property type="protein sequence ID" value="EGW00299.1"/>
    <property type="molecule type" value="Genomic_DNA"/>
</dbReference>
<dbReference type="InParanoid" id="G3HEB2"/>
<proteinExistence type="predicted"/>
<dbReference type="STRING" id="10029.G3HEB2"/>
<dbReference type="InterPro" id="IPR029236">
    <property type="entry name" value="DUF4618"/>
</dbReference>
<organism evidence="2 3">
    <name type="scientific">Cricetulus griseus</name>
    <name type="common">Chinese hamster</name>
    <name type="synonym">Cricetulus barabensis griseus</name>
    <dbReference type="NCBI Taxonomy" id="10029"/>
    <lineage>
        <taxon>Eukaryota</taxon>
        <taxon>Metazoa</taxon>
        <taxon>Chordata</taxon>
        <taxon>Craniata</taxon>
        <taxon>Vertebrata</taxon>
        <taxon>Euteleostomi</taxon>
        <taxon>Mammalia</taxon>
        <taxon>Eutheria</taxon>
        <taxon>Euarchontoglires</taxon>
        <taxon>Glires</taxon>
        <taxon>Rodentia</taxon>
        <taxon>Myomorpha</taxon>
        <taxon>Muroidea</taxon>
        <taxon>Cricetidae</taxon>
        <taxon>Cricetinae</taxon>
        <taxon>Cricetulus</taxon>
    </lineage>
</organism>